<feature type="compositionally biased region" description="Basic and acidic residues" evidence="1">
    <location>
        <begin position="64"/>
        <end position="74"/>
    </location>
</feature>
<dbReference type="AlphaFoldDB" id="A0AAV7RGH6"/>
<organism evidence="2 3">
    <name type="scientific">Pleurodeles waltl</name>
    <name type="common">Iberian ribbed newt</name>
    <dbReference type="NCBI Taxonomy" id="8319"/>
    <lineage>
        <taxon>Eukaryota</taxon>
        <taxon>Metazoa</taxon>
        <taxon>Chordata</taxon>
        <taxon>Craniata</taxon>
        <taxon>Vertebrata</taxon>
        <taxon>Euteleostomi</taxon>
        <taxon>Amphibia</taxon>
        <taxon>Batrachia</taxon>
        <taxon>Caudata</taxon>
        <taxon>Salamandroidea</taxon>
        <taxon>Salamandridae</taxon>
        <taxon>Pleurodelinae</taxon>
        <taxon>Pleurodeles</taxon>
    </lineage>
</organism>
<protein>
    <submittedName>
        <fullName evidence="2">Uncharacterized protein</fullName>
    </submittedName>
</protein>
<comment type="caution">
    <text evidence="2">The sequence shown here is derived from an EMBL/GenBank/DDBJ whole genome shotgun (WGS) entry which is preliminary data.</text>
</comment>
<evidence type="ECO:0000256" key="1">
    <source>
        <dbReference type="SAM" id="MobiDB-lite"/>
    </source>
</evidence>
<feature type="region of interest" description="Disordered" evidence="1">
    <location>
        <begin position="1"/>
        <end position="74"/>
    </location>
</feature>
<feature type="compositionally biased region" description="Basic and acidic residues" evidence="1">
    <location>
        <begin position="12"/>
        <end position="35"/>
    </location>
</feature>
<reference evidence="2" key="1">
    <citation type="journal article" date="2022" name="bioRxiv">
        <title>Sequencing and chromosome-scale assembly of the giantPleurodeles waltlgenome.</title>
        <authorList>
            <person name="Brown T."/>
            <person name="Elewa A."/>
            <person name="Iarovenko S."/>
            <person name="Subramanian E."/>
            <person name="Araus A.J."/>
            <person name="Petzold A."/>
            <person name="Susuki M."/>
            <person name="Suzuki K.-i.T."/>
            <person name="Hayashi T."/>
            <person name="Toyoda A."/>
            <person name="Oliveira C."/>
            <person name="Osipova E."/>
            <person name="Leigh N.D."/>
            <person name="Simon A."/>
            <person name="Yun M.H."/>
        </authorList>
    </citation>
    <scope>NUCLEOTIDE SEQUENCE</scope>
    <source>
        <strain evidence="2">20211129_DDA</strain>
        <tissue evidence="2">Liver</tissue>
    </source>
</reference>
<name>A0AAV7RGH6_PLEWA</name>
<dbReference type="EMBL" id="JANPWB010000009">
    <property type="protein sequence ID" value="KAJ1150737.1"/>
    <property type="molecule type" value="Genomic_DNA"/>
</dbReference>
<accession>A0AAV7RGH6</accession>
<evidence type="ECO:0000313" key="2">
    <source>
        <dbReference type="EMBL" id="KAJ1150737.1"/>
    </source>
</evidence>
<keyword evidence="3" id="KW-1185">Reference proteome</keyword>
<sequence>MCHSDSLGEYVPLEKERAASAENRRGVEGNRKEHLQSNSNPSRGCTWALPHRRQQEHSPQGDVWAHEETGDVFP</sequence>
<dbReference type="Proteomes" id="UP001066276">
    <property type="component" value="Chromosome 5"/>
</dbReference>
<proteinExistence type="predicted"/>
<gene>
    <name evidence="2" type="ORF">NDU88_003526</name>
</gene>
<evidence type="ECO:0000313" key="3">
    <source>
        <dbReference type="Proteomes" id="UP001066276"/>
    </source>
</evidence>